<organism evidence="1 2">
    <name type="scientific">Ixodes persulcatus</name>
    <name type="common">Taiga tick</name>
    <dbReference type="NCBI Taxonomy" id="34615"/>
    <lineage>
        <taxon>Eukaryota</taxon>
        <taxon>Metazoa</taxon>
        <taxon>Ecdysozoa</taxon>
        <taxon>Arthropoda</taxon>
        <taxon>Chelicerata</taxon>
        <taxon>Arachnida</taxon>
        <taxon>Acari</taxon>
        <taxon>Parasitiformes</taxon>
        <taxon>Ixodida</taxon>
        <taxon>Ixodoidea</taxon>
        <taxon>Ixodidae</taxon>
        <taxon>Ixodinae</taxon>
        <taxon>Ixodes</taxon>
    </lineage>
</organism>
<proteinExistence type="predicted"/>
<protein>
    <submittedName>
        <fullName evidence="1">Uncharacterized protein</fullName>
    </submittedName>
</protein>
<dbReference type="Proteomes" id="UP000805193">
    <property type="component" value="Unassembled WGS sequence"/>
</dbReference>
<comment type="caution">
    <text evidence="1">The sequence shown here is derived from an EMBL/GenBank/DDBJ whole genome shotgun (WGS) entry which is preliminary data.</text>
</comment>
<keyword evidence="2" id="KW-1185">Reference proteome</keyword>
<evidence type="ECO:0000313" key="2">
    <source>
        <dbReference type="Proteomes" id="UP000805193"/>
    </source>
</evidence>
<sequence length="300" mass="33257">MAAATGNGCGNDAAPNGNRVFYTLKVDIALLLEVQASDPFRNPDQWEEIAVRLKAVLGKPFSSRSVRGRFDLLVSRYATNDRRNLQKSTANSAATPHPPNSAAAARKAAVAARDAAASSYAAPVYGGDVGSPDMSLDTSSASQEATAIEIFNATFSTPVDDAEQAPSTPPCSLVIEPPVAETPAASNGQPRADPQLEVSQGHPVRGKRRQEQQADYDFMMKRMRHETLMKEKETEVELRRLALEENRLAWERERALMEAREREEDRRERAEERQEEHKARVEERQSFILLIESLLSKINK</sequence>
<gene>
    <name evidence="1" type="ORF">HPB47_007813</name>
</gene>
<evidence type="ECO:0000313" key="1">
    <source>
        <dbReference type="EMBL" id="KAG0415008.1"/>
    </source>
</evidence>
<accession>A0AC60P6C5</accession>
<dbReference type="EMBL" id="JABSTQ010011121">
    <property type="protein sequence ID" value="KAG0415008.1"/>
    <property type="molecule type" value="Genomic_DNA"/>
</dbReference>
<reference evidence="1 2" key="1">
    <citation type="journal article" date="2020" name="Cell">
        <title>Large-Scale Comparative Analyses of Tick Genomes Elucidate Their Genetic Diversity and Vector Capacities.</title>
        <authorList>
            <consortium name="Tick Genome and Microbiome Consortium (TIGMIC)"/>
            <person name="Jia N."/>
            <person name="Wang J."/>
            <person name="Shi W."/>
            <person name="Du L."/>
            <person name="Sun Y."/>
            <person name="Zhan W."/>
            <person name="Jiang J.F."/>
            <person name="Wang Q."/>
            <person name="Zhang B."/>
            <person name="Ji P."/>
            <person name="Bell-Sakyi L."/>
            <person name="Cui X.M."/>
            <person name="Yuan T.T."/>
            <person name="Jiang B.G."/>
            <person name="Yang W.F."/>
            <person name="Lam T.T."/>
            <person name="Chang Q.C."/>
            <person name="Ding S.J."/>
            <person name="Wang X.J."/>
            <person name="Zhu J.G."/>
            <person name="Ruan X.D."/>
            <person name="Zhao L."/>
            <person name="Wei J.T."/>
            <person name="Ye R.Z."/>
            <person name="Que T.C."/>
            <person name="Du C.H."/>
            <person name="Zhou Y.H."/>
            <person name="Cheng J.X."/>
            <person name="Dai P.F."/>
            <person name="Guo W.B."/>
            <person name="Han X.H."/>
            <person name="Huang E.J."/>
            <person name="Li L.F."/>
            <person name="Wei W."/>
            <person name="Gao Y.C."/>
            <person name="Liu J.Z."/>
            <person name="Shao H.Z."/>
            <person name="Wang X."/>
            <person name="Wang C.C."/>
            <person name="Yang T.C."/>
            <person name="Huo Q.B."/>
            <person name="Li W."/>
            <person name="Chen H.Y."/>
            <person name="Chen S.E."/>
            <person name="Zhou L.G."/>
            <person name="Ni X.B."/>
            <person name="Tian J.H."/>
            <person name="Sheng Y."/>
            <person name="Liu T."/>
            <person name="Pan Y.S."/>
            <person name="Xia L.Y."/>
            <person name="Li J."/>
            <person name="Zhao F."/>
            <person name="Cao W.C."/>
        </authorList>
    </citation>
    <scope>NUCLEOTIDE SEQUENCE [LARGE SCALE GENOMIC DNA]</scope>
    <source>
        <strain evidence="1">Iper-2018</strain>
    </source>
</reference>
<name>A0AC60P6C5_IXOPE</name>